<gene>
    <name evidence="2" type="ORF">CCMP2556_LOCUS18712</name>
</gene>
<feature type="compositionally biased region" description="Basic residues" evidence="1">
    <location>
        <begin position="434"/>
        <end position="443"/>
    </location>
</feature>
<proteinExistence type="predicted"/>
<feature type="compositionally biased region" description="Acidic residues" evidence="1">
    <location>
        <begin position="111"/>
        <end position="123"/>
    </location>
</feature>
<evidence type="ECO:0000313" key="2">
    <source>
        <dbReference type="EMBL" id="CAK9032517.1"/>
    </source>
</evidence>
<name>A0ABP0L061_9DINO</name>
<sequence>MAGRAADSLTTLMPMVNEWTEQTFQDVAEVRDVDDHCVVCWINLPSQGILTAHKREWVTTFVANLLHKYKRNGIAVLIHANRAGQADRTRDGDRTRKDEDEKYDFAKKEEPDSEDDESDDENQAAEDIEVAGGTSIIHKTLDALRPPSVGTTLLLDITGFDGFACLAALEEMGGEEQSAGNRVMCASVLLDAPSVDELTSRVANSVHNACRSGQLELPGFPDYGPVLAALKGGATETVHKDYKVCSVVNSSQLAVLQVYAQRWLDEELTKEQATRIITDHNAKFNPDGDFLQGEVKTEPTADEAPAKKIKLEDGDTCTEQQSPNWSARDFLLAEATECMQDSAGRWVKFVAAMDMLVLIERKDLPEHLMKCPSVERPVMLKKILLELEDNGEVALKMSHHVFTGTGEQKVLQADKPLCFLLDERKEQEGDEKKGKKKKGKKKQKQDQSPTFKNFGALLNLAKLKGNSKLVIGWRMRPSW</sequence>
<dbReference type="Proteomes" id="UP001642484">
    <property type="component" value="Unassembled WGS sequence"/>
</dbReference>
<feature type="region of interest" description="Disordered" evidence="1">
    <location>
        <begin position="85"/>
        <end position="123"/>
    </location>
</feature>
<feature type="region of interest" description="Disordered" evidence="1">
    <location>
        <begin position="428"/>
        <end position="450"/>
    </location>
</feature>
<accession>A0ABP0L061</accession>
<organism evidence="2 3">
    <name type="scientific">Durusdinium trenchii</name>
    <dbReference type="NCBI Taxonomy" id="1381693"/>
    <lineage>
        <taxon>Eukaryota</taxon>
        <taxon>Sar</taxon>
        <taxon>Alveolata</taxon>
        <taxon>Dinophyceae</taxon>
        <taxon>Suessiales</taxon>
        <taxon>Symbiodiniaceae</taxon>
        <taxon>Durusdinium</taxon>
    </lineage>
</organism>
<dbReference type="EMBL" id="CAXAMN010010735">
    <property type="protein sequence ID" value="CAK9032517.1"/>
    <property type="molecule type" value="Genomic_DNA"/>
</dbReference>
<evidence type="ECO:0000256" key="1">
    <source>
        <dbReference type="SAM" id="MobiDB-lite"/>
    </source>
</evidence>
<reference evidence="2 3" key="1">
    <citation type="submission" date="2024-02" db="EMBL/GenBank/DDBJ databases">
        <authorList>
            <person name="Chen Y."/>
            <person name="Shah S."/>
            <person name="Dougan E. K."/>
            <person name="Thang M."/>
            <person name="Chan C."/>
        </authorList>
    </citation>
    <scope>NUCLEOTIDE SEQUENCE [LARGE SCALE GENOMIC DNA]</scope>
</reference>
<comment type="caution">
    <text evidence="2">The sequence shown here is derived from an EMBL/GenBank/DDBJ whole genome shotgun (WGS) entry which is preliminary data.</text>
</comment>
<evidence type="ECO:0000313" key="3">
    <source>
        <dbReference type="Proteomes" id="UP001642484"/>
    </source>
</evidence>
<keyword evidence="3" id="KW-1185">Reference proteome</keyword>
<protein>
    <submittedName>
        <fullName evidence="2">Uncharacterized protein</fullName>
    </submittedName>
</protein>
<feature type="compositionally biased region" description="Basic and acidic residues" evidence="1">
    <location>
        <begin position="85"/>
        <end position="110"/>
    </location>
</feature>